<dbReference type="RefSeq" id="XP_067490602.1">
    <property type="nucleotide sequence ID" value="XM_067632321.1"/>
</dbReference>
<protein>
    <submittedName>
        <fullName evidence="1">Uncharacterized protein</fullName>
    </submittedName>
</protein>
<dbReference type="AlphaFoldDB" id="A0A437A1Q3"/>
<sequence length="333" mass="38037">MAPLTSLPLEIILQVYEESETFTDAVSLSSCCIRLRLIWKENQDVLAFKIALKTIPAFDNALITIRATAAAKSNLVNYILNEETPAEPVLIPPSFSYHVSKPKFPETLSVLSLFTLIDCALYLAQYGHPDHLRKLGCKLENETWRQGVPYVILPNDKESSYAHRYVVFSGMYRVFLAGAILSWAHIYPIVKEDSPVRERFLPDPIRPRFNIAANATSEMPHISPNIELNQAEITYLKKFLPFQLYNLGNSNSPNPIRVDDFRPLAEYLIQKGREDFELDDLGPPGYKETFVEITVEDHKQGSVIQQFLMLQNAYEILRRVIADKFLPKFRETG</sequence>
<name>A0A437A1Q3_ARTFL</name>
<dbReference type="VEuPathDB" id="FungiDB:DFL_003389"/>
<dbReference type="GeneID" id="93585700"/>
<evidence type="ECO:0000313" key="2">
    <source>
        <dbReference type="Proteomes" id="UP000283090"/>
    </source>
</evidence>
<accession>A0A437A1Q3</accession>
<gene>
    <name evidence="1" type="ORF">DFL_003389</name>
</gene>
<proteinExistence type="predicted"/>
<evidence type="ECO:0000313" key="1">
    <source>
        <dbReference type="EMBL" id="RVD85058.1"/>
    </source>
</evidence>
<organism evidence="1 2">
    <name type="scientific">Arthrobotrys flagrans</name>
    <name type="common">Nematode-trapping fungus</name>
    <name type="synonym">Trichothecium flagrans</name>
    <dbReference type="NCBI Taxonomy" id="97331"/>
    <lineage>
        <taxon>Eukaryota</taxon>
        <taxon>Fungi</taxon>
        <taxon>Dikarya</taxon>
        <taxon>Ascomycota</taxon>
        <taxon>Pezizomycotina</taxon>
        <taxon>Orbiliomycetes</taxon>
        <taxon>Orbiliales</taxon>
        <taxon>Orbiliaceae</taxon>
        <taxon>Arthrobotrys</taxon>
    </lineage>
</organism>
<reference evidence="1 2" key="1">
    <citation type="submission" date="2019-01" db="EMBL/GenBank/DDBJ databases">
        <title>Intercellular communication is required for trap formation in the nematode-trapping fungus Duddingtonia flagrans.</title>
        <authorList>
            <person name="Youssar L."/>
            <person name="Wernet V."/>
            <person name="Hensel N."/>
            <person name="Hildebrandt H.-G."/>
            <person name="Fischer R."/>
        </authorList>
    </citation>
    <scope>NUCLEOTIDE SEQUENCE [LARGE SCALE GENOMIC DNA]</scope>
    <source>
        <strain evidence="1 2">CBS H-5679</strain>
    </source>
</reference>
<dbReference type="OrthoDB" id="5280464at2759"/>
<dbReference type="Proteomes" id="UP000283090">
    <property type="component" value="Unassembled WGS sequence"/>
</dbReference>
<keyword evidence="2" id="KW-1185">Reference proteome</keyword>
<dbReference type="EMBL" id="SAEB01000006">
    <property type="protein sequence ID" value="RVD85058.1"/>
    <property type="molecule type" value="Genomic_DNA"/>
</dbReference>
<comment type="caution">
    <text evidence="1">The sequence shown here is derived from an EMBL/GenBank/DDBJ whole genome shotgun (WGS) entry which is preliminary data.</text>
</comment>
<dbReference type="STRING" id="97331.A0A437A1Q3"/>